<evidence type="ECO:0000256" key="1">
    <source>
        <dbReference type="SAM" id="MobiDB-lite"/>
    </source>
</evidence>
<proteinExistence type="predicted"/>
<comment type="caution">
    <text evidence="2">The sequence shown here is derived from an EMBL/GenBank/DDBJ whole genome shotgun (WGS) entry which is preliminary data.</text>
</comment>
<organism evidence="2">
    <name type="scientific">Billgrantia gudaonensis</name>
    <dbReference type="NCBI Taxonomy" id="376427"/>
    <lineage>
        <taxon>Bacteria</taxon>
        <taxon>Pseudomonadati</taxon>
        <taxon>Pseudomonadota</taxon>
        <taxon>Gammaproteobacteria</taxon>
        <taxon>Oceanospirillales</taxon>
        <taxon>Halomonadaceae</taxon>
        <taxon>Billgrantia</taxon>
    </lineage>
</organism>
<sequence>MRAEALLEQANAKLGFIWQRKGGQGPGVLDTTASRPLSPDSGYARKQEVVFAGNVSSGCSYCMSLNMLRQRQMSPGAVRRTRRPIPVQERRFRRRLAA</sequence>
<protein>
    <submittedName>
        <fullName evidence="2">Uncharacterized protein</fullName>
    </submittedName>
</protein>
<gene>
    <name evidence="2" type="ORF">DSL92_01750</name>
</gene>
<reference evidence="2" key="1">
    <citation type="submission" date="2018-12" db="EMBL/GenBank/DDBJ databases">
        <authorList>
            <person name="Jadhav K."/>
            <person name="Kushwaha B."/>
            <person name="Jadhav I."/>
        </authorList>
    </citation>
    <scope>NUCLEOTIDE SEQUENCE [LARGE SCALE GENOMIC DNA]</scope>
    <source>
        <strain evidence="2">SBS 10</strain>
    </source>
</reference>
<evidence type="ECO:0000313" key="2">
    <source>
        <dbReference type="EMBL" id="RUA23020.1"/>
    </source>
</evidence>
<accession>A0A432JK93</accession>
<feature type="region of interest" description="Disordered" evidence="1">
    <location>
        <begin position="73"/>
        <end position="98"/>
    </location>
</feature>
<dbReference type="EMBL" id="RXHI01000004">
    <property type="protein sequence ID" value="RUA23020.1"/>
    <property type="molecule type" value="Genomic_DNA"/>
</dbReference>
<name>A0A432JK93_9GAMM</name>
<dbReference type="AlphaFoldDB" id="A0A432JK93"/>